<accession>J5QLI5</accession>
<dbReference type="Pfam" id="PF00076">
    <property type="entry name" value="RRM_1"/>
    <property type="match status" value="1"/>
</dbReference>
<dbReference type="AlphaFoldDB" id="J5QLI5"/>
<comment type="caution">
    <text evidence="4">The sequence shown here is derived from an EMBL/GenBank/DDBJ whole genome shotgun (WGS) entry which is preliminary data.</text>
</comment>
<dbReference type="VEuPathDB" id="FungiDB:A1Q1_03011"/>
<dbReference type="SMART" id="SM00360">
    <property type="entry name" value="RRM"/>
    <property type="match status" value="1"/>
</dbReference>
<dbReference type="HOGENOM" id="CLU_1332761_0_0_1"/>
<protein>
    <submittedName>
        <fullName evidence="4">Single-stranded nucleic acid binding protein</fullName>
    </submittedName>
</protein>
<sequence length="206" mass="21848">MASSSSSSSQANRPPTAGKPDRLYVGNLSQTVDEYTLLQVFGKYGKITRLDVMYHKTGPQKGKPRGYAFVEFSNKDLHDRLLRGKKLIVTYASAAPAEDFLGPKVRRIDAPKPTALSLLKTSKKPQSAADRGDGGEIGPASETTWPLAISAETNHRNGGGGCGECARGRDPAGAAGWRRRDVRVLDAGKGGADISLGLAAKALRAL</sequence>
<dbReference type="Gene3D" id="3.30.70.330">
    <property type="match status" value="1"/>
</dbReference>
<feature type="region of interest" description="Disordered" evidence="2">
    <location>
        <begin position="116"/>
        <end position="173"/>
    </location>
</feature>
<dbReference type="PROSITE" id="PS50102">
    <property type="entry name" value="RRM"/>
    <property type="match status" value="1"/>
</dbReference>
<dbReference type="OrthoDB" id="6730379at2759"/>
<organism evidence="4 5">
    <name type="scientific">Trichosporon asahii var. asahii (strain ATCC 90039 / CBS 2479 / JCM 2466 / KCTC 7840 / NBRC 103889/ NCYC 2677 / UAMH 7654)</name>
    <name type="common">Yeast</name>
    <dbReference type="NCBI Taxonomy" id="1186058"/>
    <lineage>
        <taxon>Eukaryota</taxon>
        <taxon>Fungi</taxon>
        <taxon>Dikarya</taxon>
        <taxon>Basidiomycota</taxon>
        <taxon>Agaricomycotina</taxon>
        <taxon>Tremellomycetes</taxon>
        <taxon>Trichosporonales</taxon>
        <taxon>Trichosporonaceae</taxon>
        <taxon>Trichosporon</taxon>
    </lineage>
</organism>
<dbReference type="GeneID" id="25986524"/>
<dbReference type="PANTHER" id="PTHR15241">
    <property type="entry name" value="TRANSFORMER-2-RELATED"/>
    <property type="match status" value="1"/>
</dbReference>
<evidence type="ECO:0000259" key="3">
    <source>
        <dbReference type="PROSITE" id="PS50102"/>
    </source>
</evidence>
<evidence type="ECO:0000313" key="5">
    <source>
        <dbReference type="Proteomes" id="UP000002748"/>
    </source>
</evidence>
<evidence type="ECO:0000256" key="1">
    <source>
        <dbReference type="PROSITE-ProRule" id="PRU00176"/>
    </source>
</evidence>
<dbReference type="InterPro" id="IPR035979">
    <property type="entry name" value="RBD_domain_sf"/>
</dbReference>
<gene>
    <name evidence="4" type="ORF">A1Q1_03011</name>
</gene>
<name>J5QLI5_TRIAS</name>
<reference evidence="4 5" key="1">
    <citation type="journal article" date="2012" name="Eukaryot. Cell">
        <title>Draft genome sequence of CBS 2479, the standard type strain of Trichosporon asahii.</title>
        <authorList>
            <person name="Yang R.Y."/>
            <person name="Li H.T."/>
            <person name="Zhu H."/>
            <person name="Zhou G.P."/>
            <person name="Wang M."/>
            <person name="Wang L."/>
        </authorList>
    </citation>
    <scope>NUCLEOTIDE SEQUENCE [LARGE SCALE GENOMIC DNA]</scope>
    <source>
        <strain evidence="5">ATCC 90039 / CBS 2479 / JCM 2466 / KCTC 7840 / NCYC 2677 / UAMH 7654</strain>
    </source>
</reference>
<dbReference type="InterPro" id="IPR012677">
    <property type="entry name" value="Nucleotide-bd_a/b_plait_sf"/>
</dbReference>
<dbReference type="GO" id="GO:0003723">
    <property type="term" value="F:RNA binding"/>
    <property type="evidence" value="ECO:0007669"/>
    <property type="project" value="UniProtKB-UniRule"/>
</dbReference>
<dbReference type="SUPFAM" id="SSF54928">
    <property type="entry name" value="RNA-binding domain, RBD"/>
    <property type="match status" value="1"/>
</dbReference>
<feature type="domain" description="RRM" evidence="3">
    <location>
        <begin position="21"/>
        <end position="94"/>
    </location>
</feature>
<evidence type="ECO:0000313" key="4">
    <source>
        <dbReference type="EMBL" id="EJT47973.1"/>
    </source>
</evidence>
<dbReference type="RefSeq" id="XP_014179715.1">
    <property type="nucleotide sequence ID" value="XM_014324240.1"/>
</dbReference>
<dbReference type="KEGG" id="tasa:A1Q1_03011"/>
<proteinExistence type="predicted"/>
<dbReference type="Proteomes" id="UP000002748">
    <property type="component" value="Unassembled WGS sequence"/>
</dbReference>
<dbReference type="EMBL" id="ALBS01000217">
    <property type="protein sequence ID" value="EJT47973.1"/>
    <property type="molecule type" value="Genomic_DNA"/>
</dbReference>
<feature type="region of interest" description="Disordered" evidence="2">
    <location>
        <begin position="1"/>
        <end position="23"/>
    </location>
</feature>
<keyword evidence="1" id="KW-0694">RNA-binding</keyword>
<dbReference type="InterPro" id="IPR000504">
    <property type="entry name" value="RRM_dom"/>
</dbReference>
<evidence type="ECO:0000256" key="2">
    <source>
        <dbReference type="SAM" id="MobiDB-lite"/>
    </source>
</evidence>